<sequence>MRECHEHILQKLIVELVKDLEPEPLLLHLYQKGIIDQDDMDEIRSKKIRKDVNEDLIFKLMRRGPEAFPNLVKGLQRKQPFLACSLLKEENKRLLELEIELDNLKIETEDLKTKLQRFEENKCLEDNRVAELESTLEEVKIQRDLAEREESEQSIKCKALETQAKELKTKLQSSELEVKELLRKCENLEAQLQQLRTAVRDANLANSSQLDQRNNIAEVHFSRERDFDTKGVIHYLGFNAGDCTWTNPARVPSSGVKVTYCGEDGLFNKLEYFTPVNSYTRSGWCLDLGDYYTLRPTDYTLRKLGSNDRNFLQNFELLGRLCNDDDWCLLGRHHQVDWRSQRFSHMLSGKKTLPYKTNTWSVKGEVGPYSQFKIVQIKDMSTGVPGTHAMCLAGIELYGVLSVPYSD</sequence>
<dbReference type="InterPro" id="IPR001315">
    <property type="entry name" value="CARD"/>
</dbReference>
<dbReference type="InterPro" id="IPR037939">
    <property type="entry name" value="CRADD"/>
</dbReference>
<feature type="coiled-coil region" evidence="1">
    <location>
        <begin position="87"/>
        <end position="205"/>
    </location>
</feature>
<evidence type="ECO:0000313" key="3">
    <source>
        <dbReference type="EMBL" id="CAH3142725.1"/>
    </source>
</evidence>
<protein>
    <recommendedName>
        <fullName evidence="2">CARD domain-containing protein</fullName>
    </recommendedName>
</protein>
<dbReference type="PROSITE" id="PS50209">
    <property type="entry name" value="CARD"/>
    <property type="match status" value="1"/>
</dbReference>
<evidence type="ECO:0000313" key="4">
    <source>
        <dbReference type="Proteomes" id="UP001159405"/>
    </source>
</evidence>
<comment type="caution">
    <text evidence="3">The sequence shown here is derived from an EMBL/GenBank/DDBJ whole genome shotgun (WGS) entry which is preliminary data.</text>
</comment>
<dbReference type="SMART" id="SM00114">
    <property type="entry name" value="CARD"/>
    <property type="match status" value="1"/>
</dbReference>
<dbReference type="Pfam" id="PF00619">
    <property type="entry name" value="CARD"/>
    <property type="match status" value="1"/>
</dbReference>
<dbReference type="InterPro" id="IPR011029">
    <property type="entry name" value="DEATH-like_dom_sf"/>
</dbReference>
<dbReference type="SUPFAM" id="SSF57997">
    <property type="entry name" value="Tropomyosin"/>
    <property type="match status" value="1"/>
</dbReference>
<proteinExistence type="predicted"/>
<evidence type="ECO:0000256" key="1">
    <source>
        <dbReference type="SAM" id="Coils"/>
    </source>
</evidence>
<dbReference type="CDD" id="cd01671">
    <property type="entry name" value="CARD"/>
    <property type="match status" value="1"/>
</dbReference>
<dbReference type="PANTHER" id="PTHR15034">
    <property type="entry name" value="DEATH DOMAIN-CONTAINING PROTEIN CRADD"/>
    <property type="match status" value="1"/>
</dbReference>
<evidence type="ECO:0000259" key="2">
    <source>
        <dbReference type="PROSITE" id="PS50209"/>
    </source>
</evidence>
<dbReference type="PANTHER" id="PTHR15034:SF5">
    <property type="entry name" value="DEATH DOMAIN-CONTAINING PROTEIN CRADD"/>
    <property type="match status" value="1"/>
</dbReference>
<keyword evidence="1" id="KW-0175">Coiled coil</keyword>
<reference evidence="3 4" key="1">
    <citation type="submission" date="2022-05" db="EMBL/GenBank/DDBJ databases">
        <authorList>
            <consortium name="Genoscope - CEA"/>
            <person name="William W."/>
        </authorList>
    </citation>
    <scope>NUCLEOTIDE SEQUENCE [LARGE SCALE GENOMIC DNA]</scope>
</reference>
<feature type="domain" description="CARD" evidence="2">
    <location>
        <begin position="1"/>
        <end position="90"/>
    </location>
</feature>
<accession>A0ABN8PFP7</accession>
<dbReference type="Proteomes" id="UP001159405">
    <property type="component" value="Unassembled WGS sequence"/>
</dbReference>
<keyword evidence="4" id="KW-1185">Reference proteome</keyword>
<name>A0ABN8PFP7_9CNID</name>
<gene>
    <name evidence="3" type="ORF">PLOB_00042558</name>
</gene>
<dbReference type="Gene3D" id="1.10.533.10">
    <property type="entry name" value="Death Domain, Fas"/>
    <property type="match status" value="1"/>
</dbReference>
<dbReference type="EMBL" id="CALNXK010000069">
    <property type="protein sequence ID" value="CAH3142725.1"/>
    <property type="molecule type" value="Genomic_DNA"/>
</dbReference>
<organism evidence="3 4">
    <name type="scientific">Porites lobata</name>
    <dbReference type="NCBI Taxonomy" id="104759"/>
    <lineage>
        <taxon>Eukaryota</taxon>
        <taxon>Metazoa</taxon>
        <taxon>Cnidaria</taxon>
        <taxon>Anthozoa</taxon>
        <taxon>Hexacorallia</taxon>
        <taxon>Scleractinia</taxon>
        <taxon>Fungiina</taxon>
        <taxon>Poritidae</taxon>
        <taxon>Porites</taxon>
    </lineage>
</organism>
<dbReference type="SUPFAM" id="SSF47986">
    <property type="entry name" value="DEATH domain"/>
    <property type="match status" value="1"/>
</dbReference>